<comment type="caution">
    <text evidence="2">The sequence shown here is derived from an EMBL/GenBank/DDBJ whole genome shotgun (WGS) entry which is preliminary data.</text>
</comment>
<dbReference type="Pfam" id="PF10428">
    <property type="entry name" value="SOG2"/>
    <property type="match status" value="1"/>
</dbReference>
<dbReference type="AlphaFoldDB" id="A0AAV5QVP0"/>
<dbReference type="RefSeq" id="XP_064855864.1">
    <property type="nucleotide sequence ID" value="XM_064999792.1"/>
</dbReference>
<evidence type="ECO:0000313" key="2">
    <source>
        <dbReference type="EMBL" id="GMM38869.1"/>
    </source>
</evidence>
<dbReference type="Proteomes" id="UP001360560">
    <property type="component" value="Unassembled WGS sequence"/>
</dbReference>
<dbReference type="GeneID" id="90076857"/>
<dbReference type="EMBL" id="BTFZ01000020">
    <property type="protein sequence ID" value="GMM38869.1"/>
    <property type="molecule type" value="Genomic_DNA"/>
</dbReference>
<dbReference type="InterPro" id="IPR019487">
    <property type="entry name" value="RAM_signalling_pathway_SOG2"/>
</dbReference>
<feature type="compositionally biased region" description="Polar residues" evidence="1">
    <location>
        <begin position="148"/>
        <end position="158"/>
    </location>
</feature>
<evidence type="ECO:0000256" key="1">
    <source>
        <dbReference type="SAM" id="MobiDB-lite"/>
    </source>
</evidence>
<feature type="compositionally biased region" description="Polar residues" evidence="1">
    <location>
        <begin position="245"/>
        <end position="289"/>
    </location>
</feature>
<feature type="compositionally biased region" description="Basic residues" evidence="1">
    <location>
        <begin position="232"/>
        <end position="243"/>
    </location>
</feature>
<name>A0AAV5QVP0_9ASCO</name>
<keyword evidence="3" id="KW-1185">Reference proteome</keyword>
<evidence type="ECO:0000313" key="3">
    <source>
        <dbReference type="Proteomes" id="UP001360560"/>
    </source>
</evidence>
<feature type="region of interest" description="Disordered" evidence="1">
    <location>
        <begin position="13"/>
        <end position="43"/>
    </location>
</feature>
<feature type="region of interest" description="Disordered" evidence="1">
    <location>
        <begin position="144"/>
        <end position="165"/>
    </location>
</feature>
<organism evidence="2 3">
    <name type="scientific">Saccharomycopsis crataegensis</name>
    <dbReference type="NCBI Taxonomy" id="43959"/>
    <lineage>
        <taxon>Eukaryota</taxon>
        <taxon>Fungi</taxon>
        <taxon>Dikarya</taxon>
        <taxon>Ascomycota</taxon>
        <taxon>Saccharomycotina</taxon>
        <taxon>Saccharomycetes</taxon>
        <taxon>Saccharomycopsidaceae</taxon>
        <taxon>Saccharomycopsis</taxon>
    </lineage>
</organism>
<protein>
    <submittedName>
        <fullName evidence="2">Uncharacterized protein</fullName>
    </submittedName>
</protein>
<accession>A0AAV5QVP0</accession>
<reference evidence="2 3" key="1">
    <citation type="journal article" date="2023" name="Elife">
        <title>Identification of key yeast species and microbe-microbe interactions impacting larval growth of Drosophila in the wild.</title>
        <authorList>
            <person name="Mure A."/>
            <person name="Sugiura Y."/>
            <person name="Maeda R."/>
            <person name="Honda K."/>
            <person name="Sakurai N."/>
            <person name="Takahashi Y."/>
            <person name="Watada M."/>
            <person name="Katoh T."/>
            <person name="Gotoh A."/>
            <person name="Gotoh Y."/>
            <person name="Taniguchi I."/>
            <person name="Nakamura K."/>
            <person name="Hayashi T."/>
            <person name="Katayama T."/>
            <person name="Uemura T."/>
            <person name="Hattori Y."/>
        </authorList>
    </citation>
    <scope>NUCLEOTIDE SEQUENCE [LARGE SCALE GENOMIC DNA]</scope>
    <source>
        <strain evidence="2 3">SC-9</strain>
    </source>
</reference>
<proteinExistence type="predicted"/>
<gene>
    <name evidence="2" type="ORF">DASC09_062080</name>
</gene>
<feature type="region of interest" description="Disordered" evidence="1">
    <location>
        <begin position="178"/>
        <end position="202"/>
    </location>
</feature>
<feature type="region of interest" description="Disordered" evidence="1">
    <location>
        <begin position="221"/>
        <end position="289"/>
    </location>
</feature>
<sequence length="615" mass="67792">MSSKLNIESVLNRGPSKLSRSQSNAETFIPSFMGRSSDNSNKRRGFIASHQTSISIDSLKDIITDQGLGNPRVITLDQTIGDGVVSLNYGNKCSTSNDHQYIHHPRSSGKYGHSKSYTEANIDKFTNGDQHVFNNMIYEEGAGGAEKSQFSQSNGSYTSRDHDPSSMVSVNITNFEFPKTLLNPSPSPSAGSIGPRERSDYSLQRGSNDAIALAGNNISSKNLVRERSQSPLKHRNNIQHHKSCSGGQLSQPNSTFSLDFESSTYGGKQASVSPKNRAPGSSDSLNTTSNHSSEYFAKLTLLTEPSRTEQATAQVLKCSRKLLFAFSELYNALKKFTQFNNSGHTKTQEKFVTTLLISRKKIHKLAEALESCESDIDLDSLSFMTPRHEIIETVLTHVVNSVVTFRKLACLVKENLEQLTKSTDVCFLRMLILSVFGCFNEIYNASVIMKPATNNDTPPIDERIYEKPVEALVQPLPAPGKFHTLTKPIIQMTLKSCRSISDILSKHSHSHSKSSSIQSLICSIESQCLAIISLAQSMNVHLPDYDSQNGPEGGISQRQLSLQVTQNIELLKLIKQMMTPGIGDQLGINEVELRNEAAKFSKVTKNMINISGIME</sequence>